<evidence type="ECO:0000313" key="6">
    <source>
        <dbReference type="Proteomes" id="UP000192247"/>
    </source>
</evidence>
<keyword evidence="2" id="KW-0863">Zinc-finger</keyword>
<dbReference type="AlphaFoldDB" id="A0A1V9X4S3"/>
<name>A0A1V9X4S3_9ACAR</name>
<feature type="domain" description="TRAF-type" evidence="4">
    <location>
        <begin position="46"/>
        <end position="92"/>
    </location>
</feature>
<gene>
    <name evidence="5" type="ORF">BIW11_13016</name>
</gene>
<dbReference type="InterPro" id="IPR043013">
    <property type="entry name" value="Znf_TRAF_N"/>
</dbReference>
<protein>
    <recommendedName>
        <fullName evidence="4">TRAF-type domain-containing protein</fullName>
    </recommendedName>
</protein>
<proteinExistence type="predicted"/>
<dbReference type="Proteomes" id="UP000192247">
    <property type="component" value="Unassembled WGS sequence"/>
</dbReference>
<evidence type="ECO:0000259" key="4">
    <source>
        <dbReference type="Pfam" id="PF15965"/>
    </source>
</evidence>
<evidence type="ECO:0000313" key="5">
    <source>
        <dbReference type="EMBL" id="OQR68262.1"/>
    </source>
</evidence>
<dbReference type="Pfam" id="PF15965">
    <property type="entry name" value="zf-TRAF_2"/>
    <property type="match status" value="1"/>
</dbReference>
<dbReference type="OrthoDB" id="5918172at2759"/>
<organism evidence="5 6">
    <name type="scientific">Tropilaelaps mercedesae</name>
    <dbReference type="NCBI Taxonomy" id="418985"/>
    <lineage>
        <taxon>Eukaryota</taxon>
        <taxon>Metazoa</taxon>
        <taxon>Ecdysozoa</taxon>
        <taxon>Arthropoda</taxon>
        <taxon>Chelicerata</taxon>
        <taxon>Arachnida</taxon>
        <taxon>Acari</taxon>
        <taxon>Parasitiformes</taxon>
        <taxon>Mesostigmata</taxon>
        <taxon>Gamasina</taxon>
        <taxon>Dermanyssoidea</taxon>
        <taxon>Laelapidae</taxon>
        <taxon>Tropilaelaps</taxon>
    </lineage>
</organism>
<evidence type="ECO:0000256" key="1">
    <source>
        <dbReference type="ARBA" id="ARBA00022723"/>
    </source>
</evidence>
<comment type="caution">
    <text evidence="5">The sequence shown here is derived from an EMBL/GenBank/DDBJ whole genome shotgun (WGS) entry which is preliminary data.</text>
</comment>
<keyword evidence="6" id="KW-1185">Reference proteome</keyword>
<dbReference type="GO" id="GO:0008270">
    <property type="term" value="F:zinc ion binding"/>
    <property type="evidence" value="ECO:0007669"/>
    <property type="project" value="UniProtKB-KW"/>
</dbReference>
<dbReference type="InParanoid" id="A0A1V9X4S3"/>
<evidence type="ECO:0000256" key="2">
    <source>
        <dbReference type="ARBA" id="ARBA00022771"/>
    </source>
</evidence>
<sequence>MPSLTCVGEPQIDAPIEDVQVEVPSAGGSSASVASPVSPSAERDIHLHCENCINVATCHNSTCPIVLCDCGHKLHHCKLEDHALLCRKDDINEPVVSSIGEAPPAIFWLLAQSTHATAPSSPEIHLFNGKFWFLQSTNAIWFGDVDAYTSALVQAAEQGAQKHGQLGANNKIC</sequence>
<evidence type="ECO:0000256" key="3">
    <source>
        <dbReference type="ARBA" id="ARBA00022833"/>
    </source>
</evidence>
<keyword evidence="1" id="KW-0479">Metal-binding</keyword>
<accession>A0A1V9X4S3</accession>
<reference evidence="5 6" key="1">
    <citation type="journal article" date="2017" name="Gigascience">
        <title>Draft genome of the honey bee ectoparasitic mite, Tropilaelaps mercedesae, is shaped by the parasitic life history.</title>
        <authorList>
            <person name="Dong X."/>
            <person name="Armstrong S.D."/>
            <person name="Xia D."/>
            <person name="Makepeace B.L."/>
            <person name="Darby A.C."/>
            <person name="Kadowaki T."/>
        </authorList>
    </citation>
    <scope>NUCLEOTIDE SEQUENCE [LARGE SCALE GENOMIC DNA]</scope>
    <source>
        <strain evidence="5">Wuxi-XJTLU</strain>
    </source>
</reference>
<keyword evidence="3" id="KW-0862">Zinc</keyword>
<dbReference type="EMBL" id="MNPL01025532">
    <property type="protein sequence ID" value="OQR68262.1"/>
    <property type="molecule type" value="Genomic_DNA"/>
</dbReference>
<dbReference type="InterPro" id="IPR001293">
    <property type="entry name" value="Znf_TRAF"/>
</dbReference>
<dbReference type="Gene3D" id="3.30.40.150">
    <property type="entry name" value="TRAF-like zinc-finger, N-terminal subdomain"/>
    <property type="match status" value="1"/>
</dbReference>